<keyword evidence="7" id="KW-0560">Oxidoreductase</keyword>
<evidence type="ECO:0000256" key="2">
    <source>
        <dbReference type="ARBA" id="ARBA00004496"/>
    </source>
</evidence>
<dbReference type="PANTHER" id="PTHR42940:SF8">
    <property type="entry name" value="VACUOLAR PROTEIN SORTING-ASSOCIATED PROTEIN 11"/>
    <property type="match status" value="1"/>
</dbReference>
<dbReference type="Proteomes" id="UP000054771">
    <property type="component" value="Unassembled WGS sequence"/>
</dbReference>
<evidence type="ECO:0000256" key="5">
    <source>
        <dbReference type="ARBA" id="ARBA00022723"/>
    </source>
</evidence>
<dbReference type="FunFam" id="3.40.50.720:FF:000039">
    <property type="entry name" value="Alcohol dehydrogenase AdhP"/>
    <property type="match status" value="1"/>
</dbReference>
<dbReference type="OMA" id="GRKWDGT"/>
<dbReference type="InterPro" id="IPR020843">
    <property type="entry name" value="ER"/>
</dbReference>
<dbReference type="Gene3D" id="3.90.180.10">
    <property type="entry name" value="Medium-chain alcohol dehydrogenases, catalytic domain"/>
    <property type="match status" value="1"/>
</dbReference>
<evidence type="ECO:0000256" key="3">
    <source>
        <dbReference type="ARBA" id="ARBA00008072"/>
    </source>
</evidence>
<dbReference type="STRING" id="454130.A0A0U5GCH0"/>
<feature type="domain" description="Enoyl reductase (ER)" evidence="9">
    <location>
        <begin position="30"/>
        <end position="362"/>
    </location>
</feature>
<evidence type="ECO:0000313" key="11">
    <source>
        <dbReference type="Proteomes" id="UP000054771"/>
    </source>
</evidence>
<dbReference type="PANTHER" id="PTHR42940">
    <property type="entry name" value="ALCOHOL DEHYDROGENASE 1-RELATED"/>
    <property type="match status" value="1"/>
</dbReference>
<dbReference type="GO" id="GO:0046872">
    <property type="term" value="F:metal ion binding"/>
    <property type="evidence" value="ECO:0007669"/>
    <property type="project" value="UniProtKB-KW"/>
</dbReference>
<evidence type="ECO:0000256" key="7">
    <source>
        <dbReference type="ARBA" id="ARBA00023002"/>
    </source>
</evidence>
<keyword evidence="5" id="KW-0479">Metal-binding</keyword>
<evidence type="ECO:0000256" key="8">
    <source>
        <dbReference type="ARBA" id="ARBA00023027"/>
    </source>
</evidence>
<dbReference type="AlphaFoldDB" id="A0A0U5GCH0"/>
<evidence type="ECO:0000256" key="6">
    <source>
        <dbReference type="ARBA" id="ARBA00022833"/>
    </source>
</evidence>
<evidence type="ECO:0000259" key="9">
    <source>
        <dbReference type="SMART" id="SM00829"/>
    </source>
</evidence>
<dbReference type="InterPro" id="IPR011032">
    <property type="entry name" value="GroES-like_sf"/>
</dbReference>
<proteinExistence type="inferred from homology"/>
<dbReference type="EMBL" id="CDMC01000016">
    <property type="protein sequence ID" value="CEL10033.1"/>
    <property type="molecule type" value="Genomic_DNA"/>
</dbReference>
<dbReference type="Pfam" id="PF00107">
    <property type="entry name" value="ADH_zinc_N"/>
    <property type="match status" value="1"/>
</dbReference>
<dbReference type="CDD" id="cd08297">
    <property type="entry name" value="CAD3"/>
    <property type="match status" value="1"/>
</dbReference>
<name>A0A0U5GCH0_ASPCI</name>
<keyword evidence="6" id="KW-0862">Zinc</keyword>
<dbReference type="SUPFAM" id="SSF51735">
    <property type="entry name" value="NAD(P)-binding Rossmann-fold domains"/>
    <property type="match status" value="1"/>
</dbReference>
<dbReference type="GO" id="GO:0004022">
    <property type="term" value="F:alcohol dehydrogenase (NAD+) activity"/>
    <property type="evidence" value="ECO:0007669"/>
    <property type="project" value="TreeGrafter"/>
</dbReference>
<gene>
    <name evidence="10" type="ORF">ASPCAL13160</name>
</gene>
<dbReference type="GO" id="GO:0005737">
    <property type="term" value="C:cytoplasm"/>
    <property type="evidence" value="ECO:0007669"/>
    <property type="project" value="UniProtKB-SubCell"/>
</dbReference>
<dbReference type="Pfam" id="PF08240">
    <property type="entry name" value="ADH_N"/>
    <property type="match status" value="1"/>
</dbReference>
<keyword evidence="4" id="KW-0963">Cytoplasm</keyword>
<organism evidence="10 11">
    <name type="scientific">Aspergillus calidoustus</name>
    <dbReference type="NCBI Taxonomy" id="454130"/>
    <lineage>
        <taxon>Eukaryota</taxon>
        <taxon>Fungi</taxon>
        <taxon>Dikarya</taxon>
        <taxon>Ascomycota</taxon>
        <taxon>Pezizomycotina</taxon>
        <taxon>Eurotiomycetes</taxon>
        <taxon>Eurotiomycetidae</taxon>
        <taxon>Eurotiales</taxon>
        <taxon>Aspergillaceae</taxon>
        <taxon>Aspergillus</taxon>
        <taxon>Aspergillus subgen. Nidulantes</taxon>
    </lineage>
</organism>
<dbReference type="Gene3D" id="3.40.50.720">
    <property type="entry name" value="NAD(P)-binding Rossmann-like Domain"/>
    <property type="match status" value="1"/>
</dbReference>
<evidence type="ECO:0000256" key="4">
    <source>
        <dbReference type="ARBA" id="ARBA00022490"/>
    </source>
</evidence>
<protein>
    <recommendedName>
        <fullName evidence="9">Enoyl reductase (ER) domain-containing protein</fullName>
    </recommendedName>
</protein>
<evidence type="ECO:0000313" key="10">
    <source>
        <dbReference type="EMBL" id="CEL10033.1"/>
    </source>
</evidence>
<dbReference type="SUPFAM" id="SSF50129">
    <property type="entry name" value="GroES-like"/>
    <property type="match status" value="1"/>
</dbReference>
<evidence type="ECO:0000256" key="1">
    <source>
        <dbReference type="ARBA" id="ARBA00001947"/>
    </source>
</evidence>
<comment type="cofactor">
    <cofactor evidence="1">
        <name>Zn(2+)</name>
        <dbReference type="ChEBI" id="CHEBI:29105"/>
    </cofactor>
</comment>
<dbReference type="InterPro" id="IPR013154">
    <property type="entry name" value="ADH-like_N"/>
</dbReference>
<accession>A0A0U5GCH0</accession>
<comment type="similarity">
    <text evidence="3">Belongs to the zinc-containing alcohol dehydrogenase family.</text>
</comment>
<keyword evidence="11" id="KW-1185">Reference proteome</keyword>
<keyword evidence="8" id="KW-0520">NAD</keyword>
<dbReference type="SMART" id="SM00829">
    <property type="entry name" value="PKS_ER"/>
    <property type="match status" value="1"/>
</dbReference>
<dbReference type="OrthoDB" id="1879366at2759"/>
<comment type="subcellular location">
    <subcellularLocation>
        <location evidence="2">Cytoplasm</location>
    </subcellularLocation>
</comment>
<reference evidence="11" key="1">
    <citation type="journal article" date="2016" name="Genome Announc.">
        <title>Draft genome sequences of fungus Aspergillus calidoustus.</title>
        <authorList>
            <person name="Horn F."/>
            <person name="Linde J."/>
            <person name="Mattern D.J."/>
            <person name="Walther G."/>
            <person name="Guthke R."/>
            <person name="Scherlach K."/>
            <person name="Martin K."/>
            <person name="Brakhage A.A."/>
            <person name="Petzke L."/>
            <person name="Valiante V."/>
        </authorList>
    </citation>
    <scope>NUCLEOTIDE SEQUENCE [LARGE SCALE GENOMIC DNA]</scope>
    <source>
        <strain evidence="11">SF006504</strain>
    </source>
</reference>
<dbReference type="InterPro" id="IPR013149">
    <property type="entry name" value="ADH-like_C"/>
</dbReference>
<sequence length="365" mass="37871">MTPTKFKAAVLLVSFSHASKSHNSPKKEPGPQPTYAIEELPVPDLGPLEVLVKLSATGVCGTDLALASGVLGPTCPILGHEGVGRIAKVGSALMSEEAIQVGDRVGVSWVRDVCGRCTACLADGGEARCLDQIHSGRKVNGTFGQYTVVPARYLIPLPDGPTDEQLAPILCAGVTAYKALKVCGATPGQWIGIWGSGGAVGSMALQYARAMGYRTVAIDAGDEKGALSKATGADVYIDVLHTKDVPGAVASLTRGHGVSAALAIAGKATAYEDALKSVAPFGTLVCVGIPPPSELVSFHPLLLIDKGIRVIGSMVGTRGDMREAVEFVVSGRVTPDVQVIEFDQITNILDPKVANNGPKYIVRIP</sequence>
<dbReference type="InterPro" id="IPR036291">
    <property type="entry name" value="NAD(P)-bd_dom_sf"/>
</dbReference>